<organism evidence="1 2">
    <name type="scientific">Hymenobacter psychrotolerans DSM 18569</name>
    <dbReference type="NCBI Taxonomy" id="1121959"/>
    <lineage>
        <taxon>Bacteria</taxon>
        <taxon>Pseudomonadati</taxon>
        <taxon>Bacteroidota</taxon>
        <taxon>Cytophagia</taxon>
        <taxon>Cytophagales</taxon>
        <taxon>Hymenobacteraceae</taxon>
        <taxon>Hymenobacter</taxon>
    </lineage>
</organism>
<dbReference type="Proteomes" id="UP000183947">
    <property type="component" value="Unassembled WGS sequence"/>
</dbReference>
<protein>
    <recommendedName>
        <fullName evidence="3">Right handed beta helix region</fullName>
    </recommendedName>
</protein>
<reference evidence="2" key="1">
    <citation type="submission" date="2016-11" db="EMBL/GenBank/DDBJ databases">
        <authorList>
            <person name="Varghese N."/>
            <person name="Submissions S."/>
        </authorList>
    </citation>
    <scope>NUCLEOTIDE SEQUENCE [LARGE SCALE GENOMIC DNA]</scope>
    <source>
        <strain evidence="2">DSM 18569</strain>
    </source>
</reference>
<gene>
    <name evidence="1" type="ORF">SAMN02746009_03110</name>
</gene>
<sequence>MRFLLPLLFICSALLCLLPGCEPKEDLLITDASAKLEFSRDTVLFDTVFAQVGTVSKRLWVYNRNSRAVKVDQIRLADTNPGTYSLIINGDERQAASGIEIRGKDSLLILVKARLGAGNINTPFLVAEQLLFTTNGNEQDVKLVAYGQNAYFHGPEERISRNTTWPKNRPHVIYGVVVVDAGVTLRIQPGTRIYSHAGAALLVRGTLLINENTSPATELAPTDTATFVRFQGDRLEPFYSDIPGQWAGIQFDASSRNNVLNFTEIKNAAFGLVIANVRNQLPRPSVTVRNSVFRNISGANLAFSGNGSGGGVIGLSGDFDLTNCLFTNCGEYAVRGIGGGSFNLNHCTVANYTPGFRRETASLHFTTEPASDEPLSNPISTSIRIRNSIVWGSIPDELFFDNSDLYRGSIDIRNSLLRTREYASAADAPGKPGLGNAALSNIINENPKFKSAPDNSAGRYDYRLDTLSPASNKAVYNPLVPRDLLFKVRNTATPDLGAYERVNP</sequence>
<proteinExistence type="predicted"/>
<dbReference type="OrthoDB" id="1111178at2"/>
<evidence type="ECO:0008006" key="3">
    <source>
        <dbReference type="Google" id="ProtNLM"/>
    </source>
</evidence>
<dbReference type="RefSeq" id="WP_073287033.1">
    <property type="nucleotide sequence ID" value="NZ_FRAS01000018.1"/>
</dbReference>
<dbReference type="AlphaFoldDB" id="A0A1M7CAD4"/>
<dbReference type="EMBL" id="FRAS01000018">
    <property type="protein sequence ID" value="SHL64232.1"/>
    <property type="molecule type" value="Genomic_DNA"/>
</dbReference>
<dbReference type="SUPFAM" id="SSF51126">
    <property type="entry name" value="Pectin lyase-like"/>
    <property type="match status" value="1"/>
</dbReference>
<accession>A0A1M7CAD4</accession>
<evidence type="ECO:0000313" key="2">
    <source>
        <dbReference type="Proteomes" id="UP000183947"/>
    </source>
</evidence>
<keyword evidence="2" id="KW-1185">Reference proteome</keyword>
<evidence type="ECO:0000313" key="1">
    <source>
        <dbReference type="EMBL" id="SHL64232.1"/>
    </source>
</evidence>
<dbReference type="STRING" id="1121959.SAMN02746009_03110"/>
<dbReference type="InterPro" id="IPR011050">
    <property type="entry name" value="Pectin_lyase_fold/virulence"/>
</dbReference>
<name>A0A1M7CAD4_9BACT</name>